<dbReference type="GO" id="GO:0005737">
    <property type="term" value="C:cytoplasm"/>
    <property type="evidence" value="ECO:0007669"/>
    <property type="project" value="TreeGrafter"/>
</dbReference>
<evidence type="ECO:0000313" key="2">
    <source>
        <dbReference type="EMBL" id="KEI68674.1"/>
    </source>
</evidence>
<dbReference type="InterPro" id="IPR029030">
    <property type="entry name" value="Caspase-like_dom_sf"/>
</dbReference>
<dbReference type="GO" id="GO:0004197">
    <property type="term" value="F:cysteine-type endopeptidase activity"/>
    <property type="evidence" value="ECO:0007669"/>
    <property type="project" value="InterPro"/>
</dbReference>
<dbReference type="Pfam" id="PF00656">
    <property type="entry name" value="Peptidase_C14"/>
    <property type="match status" value="1"/>
</dbReference>
<dbReference type="Proteomes" id="UP000027395">
    <property type="component" value="Chromosome"/>
</dbReference>
<keyword evidence="3" id="KW-1185">Reference proteome</keyword>
<evidence type="ECO:0000259" key="1">
    <source>
        <dbReference type="Pfam" id="PF00656"/>
    </source>
</evidence>
<dbReference type="InterPro" id="IPR050452">
    <property type="entry name" value="Metacaspase"/>
</dbReference>
<accession>A0A073CK50</accession>
<organism evidence="2 3">
    <name type="scientific">Planktothrix agardhii (strain NIVA-CYA 126/8)</name>
    <dbReference type="NCBI Taxonomy" id="388467"/>
    <lineage>
        <taxon>Bacteria</taxon>
        <taxon>Bacillati</taxon>
        <taxon>Cyanobacteriota</taxon>
        <taxon>Cyanophyceae</taxon>
        <taxon>Oscillatoriophycideae</taxon>
        <taxon>Oscillatoriales</taxon>
        <taxon>Microcoleaceae</taxon>
        <taxon>Planktothrix</taxon>
    </lineage>
</organism>
<keyword evidence="2" id="KW-0378">Hydrolase</keyword>
<protein>
    <submittedName>
        <fullName evidence="2">Caspase-like protein</fullName>
        <ecNumber evidence="2">3.4.22.-</ecNumber>
    </submittedName>
</protein>
<evidence type="ECO:0000313" key="3">
    <source>
        <dbReference type="Proteomes" id="UP000027395"/>
    </source>
</evidence>
<dbReference type="PANTHER" id="PTHR48104:SF30">
    <property type="entry name" value="METACASPASE-1"/>
    <property type="match status" value="1"/>
</dbReference>
<dbReference type="GO" id="GO:0006508">
    <property type="term" value="P:proteolysis"/>
    <property type="evidence" value="ECO:0007669"/>
    <property type="project" value="InterPro"/>
</dbReference>
<feature type="domain" description="Peptidase C14 caspase" evidence="1">
    <location>
        <begin position="41"/>
        <end position="312"/>
    </location>
</feature>
<dbReference type="STRING" id="388467.A19Y_3949"/>
<dbReference type="SUPFAM" id="SSF52129">
    <property type="entry name" value="Caspase-like"/>
    <property type="match status" value="1"/>
</dbReference>
<dbReference type="InterPro" id="IPR011189">
    <property type="entry name" value="UCP_caspase_lke"/>
</dbReference>
<name>A0A073CK50_PLAA1</name>
<dbReference type="AlphaFoldDB" id="A0A073CK50"/>
<dbReference type="Gene3D" id="3.40.50.1460">
    <property type="match status" value="1"/>
</dbReference>
<sequence>MVMGLKRREFLQRTGLLLAALGINQRLYYCSDQAASQPARRKLALLVGINQYPTANRIQEPLQGCLTDVELQRNLLIYKFGFQPDDIVTLTNEAATRNQIESAFIFHLIEQAKTGDLVLFHFSGYGSCIPRDNSVDNQSQIQHSYLPVDIALSETETVNDILEDTLWLLLRSLKTSNIITILDTSFIYPGYHQQGTLKIRAIPSPTTVEINPAELDLQNQLLSSLGISRQELEQRKPGLPGIVLSASKPSQIATEARWDGFNAGLFTYILTQTLWGASSPRNLSDQIRRVAGEFEQIVGSSQQPQLRRTLTGSNSKTESEFSLGNLWINSPPVDGVITGVEDNGKTAKILLTGLPAFVLDSYSLNSVLTIISESNSLENPIYLQLRSRTGLNAKAQIKNNNSTSFLGLEIGQKVQESIRILPRKIDLKIALDPKLSRIERVDATSTFSDSPRMAIVAGDQPADYVLSRVTDTTIAQTLNPPLSPLFQGRYGLFSKGLVLLPDTVGEGGEAVKVAIHRLIPQLKTRLAIKLLRLTENERSSHLKVRASLNLLSPQSQVLIKRKTTGIFNTINRENTNNINSQSSSNQHKITASENIGIVTVPLGSRLQYQLQNLGEIPVYFLVFSMNSEGETYIFNSGFDPQQQQIAPGKSLSLPTANIYSGNSSTEMIGEMVKGSTRLVETHVILSHNPFLETLEISDRNVNKNEGILKFNRVSNPLNIADAILQDLNRGSQPTLEKMGIITDDLALDINSWATFNFVYRVVG</sequence>
<dbReference type="EC" id="3.4.22.-" evidence="2"/>
<gene>
    <name evidence="2" type="ORF">A19Y_3949</name>
</gene>
<dbReference type="PANTHER" id="PTHR48104">
    <property type="entry name" value="METACASPASE-4"/>
    <property type="match status" value="1"/>
</dbReference>
<reference evidence="2 3" key="1">
    <citation type="journal article" date="2014" name="Appl. Environ. Microbiol.">
        <title>Elucidation of insertion elements encoded on plasmids and in vitro construction of shuttle vectors from the toxic cyanobacterium Planktothrix.</title>
        <authorList>
            <person name="Christiansen G."/>
            <person name="Goesmann A."/>
            <person name="Kurmayer R."/>
        </authorList>
    </citation>
    <scope>NUCLEOTIDE SEQUENCE [LARGE SCALE GENOMIC DNA]</scope>
    <source>
        <strain evidence="2 3">NIVA-CYA 126/8</strain>
    </source>
</reference>
<dbReference type="PIRSF" id="PIRSF007398">
    <property type="entry name" value="Sll0148_caspase"/>
    <property type="match status" value="1"/>
</dbReference>
<dbReference type="EMBL" id="CM002803">
    <property type="protein sequence ID" value="KEI68674.1"/>
    <property type="molecule type" value="Genomic_DNA"/>
</dbReference>
<dbReference type="InterPro" id="IPR011600">
    <property type="entry name" value="Pept_C14_caspase"/>
</dbReference>
<dbReference type="PATRIC" id="fig|388467.6.peg.3891"/>
<proteinExistence type="predicted"/>
<dbReference type="HOGENOM" id="CLU_023909_0_0_3"/>
<dbReference type="eggNOG" id="COG4249">
    <property type="taxonomic scope" value="Bacteria"/>
</dbReference>